<reference evidence="1 2" key="1">
    <citation type="journal article" date="2016" name="Proc. Natl. Acad. Sci. U.S.A.">
        <title>Lipid metabolic changes in an early divergent fungus govern the establishment of a mutualistic symbiosis with endobacteria.</title>
        <authorList>
            <person name="Lastovetsky O.A."/>
            <person name="Gaspar M.L."/>
            <person name="Mondo S.J."/>
            <person name="LaButti K.M."/>
            <person name="Sandor L."/>
            <person name="Grigoriev I.V."/>
            <person name="Henry S.A."/>
            <person name="Pawlowska T.E."/>
        </authorList>
    </citation>
    <scope>NUCLEOTIDE SEQUENCE [LARGE SCALE GENOMIC DNA]</scope>
    <source>
        <strain evidence="1 2">ATCC 52813</strain>
    </source>
</reference>
<gene>
    <name evidence="1" type="ORF">RHIMIDRAFT_289942</name>
</gene>
<dbReference type="STRING" id="1340429.A0A2G4T3H7"/>
<organism evidence="1 2">
    <name type="scientific">Rhizopus microsporus ATCC 52813</name>
    <dbReference type="NCBI Taxonomy" id="1340429"/>
    <lineage>
        <taxon>Eukaryota</taxon>
        <taxon>Fungi</taxon>
        <taxon>Fungi incertae sedis</taxon>
        <taxon>Mucoromycota</taxon>
        <taxon>Mucoromycotina</taxon>
        <taxon>Mucoromycetes</taxon>
        <taxon>Mucorales</taxon>
        <taxon>Mucorineae</taxon>
        <taxon>Rhizopodaceae</taxon>
        <taxon>Rhizopus</taxon>
    </lineage>
</organism>
<name>A0A2G4T3H7_RHIZD</name>
<dbReference type="EMBL" id="KZ303844">
    <property type="protein sequence ID" value="PHZ15568.1"/>
    <property type="molecule type" value="Genomic_DNA"/>
</dbReference>
<protein>
    <submittedName>
        <fullName evidence="1">Uncharacterized protein</fullName>
    </submittedName>
</protein>
<accession>A0A2G4T3H7</accession>
<dbReference type="AlphaFoldDB" id="A0A2G4T3H7"/>
<proteinExistence type="predicted"/>
<sequence length="190" mass="21351">MTFLDELLGSTRLIAHRLASRGLSVQGRGLIANTLILSRIWHCLRILTVPAYFLAKIRAIVDQFINFRSFPKISFDTCRRPRKEGGLAVLDPATQLQALQLRWLRPLVQPDTESNYNHSFALQTLQYCLCSFSGCPSPILPLAFAELRSPDVKAMGCCKLLFQRFRFRGYTSICRLGTVVVVEQTGANCG</sequence>
<keyword evidence="2" id="KW-1185">Reference proteome</keyword>
<dbReference type="GeneID" id="35444675"/>
<evidence type="ECO:0000313" key="1">
    <source>
        <dbReference type="EMBL" id="PHZ15568.1"/>
    </source>
</evidence>
<dbReference type="RefSeq" id="XP_023469276.1">
    <property type="nucleotide sequence ID" value="XM_023613686.1"/>
</dbReference>
<evidence type="ECO:0000313" key="2">
    <source>
        <dbReference type="Proteomes" id="UP000242254"/>
    </source>
</evidence>
<dbReference type="Proteomes" id="UP000242254">
    <property type="component" value="Unassembled WGS sequence"/>
</dbReference>